<feature type="chain" id="PRO_5008626447" description="DOMON domain-containing protein" evidence="1">
    <location>
        <begin position="22"/>
        <end position="272"/>
    </location>
</feature>
<evidence type="ECO:0000313" key="2">
    <source>
        <dbReference type="EMBL" id="OCF22287.1"/>
    </source>
</evidence>
<keyword evidence="1" id="KW-0732">Signal</keyword>
<gene>
    <name evidence="2" type="ORF">I302_07932</name>
</gene>
<dbReference type="EMBL" id="KI894025">
    <property type="protein sequence ID" value="OCF22287.1"/>
    <property type="molecule type" value="Genomic_DNA"/>
</dbReference>
<sequence>MIPTLPILTILLLSSLSLVLSFPSFSDPSTSERWSLPINPAEFNHHKFPQCSTNAECFRKGLPPLKPVSKTRRGELKPRQSAGVNVISGIIQVLQNGSPIGYVSGAVNTTYGGYGMTTNVANAMSVSFTPNGNIPVTFTLAASQRPSGFPYLASVYGGGTSAMNMLTTDYSYTFMTAANTVSKFIPVGPAVASASNNRFNRATGTETSLFVYNTANQNIAARWINTDNTQTSAVIIYDVKFALFYLIGSFAQFQSRFPNEGEYVVTWRLIPQ</sequence>
<dbReference type="STRING" id="1296100.A0A1B9FU62"/>
<protein>
    <recommendedName>
        <fullName evidence="3">DOMON domain-containing protein</fullName>
    </recommendedName>
</protein>
<dbReference type="AlphaFoldDB" id="A0A1B9FU62"/>
<reference evidence="2" key="2">
    <citation type="submission" date="2014-01" db="EMBL/GenBank/DDBJ databases">
        <title>Evolution of pathogenesis and genome organization in the Tremellales.</title>
        <authorList>
            <person name="Cuomo C."/>
            <person name="Litvintseva A."/>
            <person name="Heitman J."/>
            <person name="Chen Y."/>
            <person name="Sun S."/>
            <person name="Springer D."/>
            <person name="Dromer F."/>
            <person name="Young S."/>
            <person name="Zeng Q."/>
            <person name="Chapman S."/>
            <person name="Gujja S."/>
            <person name="Saif S."/>
            <person name="Birren B."/>
        </authorList>
    </citation>
    <scope>NUCLEOTIDE SEQUENCE</scope>
    <source>
        <strain evidence="2">CBS 10118</strain>
    </source>
</reference>
<evidence type="ECO:0000256" key="1">
    <source>
        <dbReference type="SAM" id="SignalP"/>
    </source>
</evidence>
<organism evidence="2">
    <name type="scientific">Kwoniella bestiolae CBS 10118</name>
    <dbReference type="NCBI Taxonomy" id="1296100"/>
    <lineage>
        <taxon>Eukaryota</taxon>
        <taxon>Fungi</taxon>
        <taxon>Dikarya</taxon>
        <taxon>Basidiomycota</taxon>
        <taxon>Agaricomycotina</taxon>
        <taxon>Tremellomycetes</taxon>
        <taxon>Tremellales</taxon>
        <taxon>Cryptococcaceae</taxon>
        <taxon>Kwoniella</taxon>
    </lineage>
</organism>
<proteinExistence type="predicted"/>
<name>A0A1B9FU62_9TREE</name>
<reference evidence="2" key="1">
    <citation type="submission" date="2013-07" db="EMBL/GenBank/DDBJ databases">
        <title>The Genome Sequence of Cryptococcus bestiolae CBS10118.</title>
        <authorList>
            <consortium name="The Broad Institute Genome Sequencing Platform"/>
            <person name="Cuomo C."/>
            <person name="Litvintseva A."/>
            <person name="Chen Y."/>
            <person name="Heitman J."/>
            <person name="Sun S."/>
            <person name="Springer D."/>
            <person name="Dromer F."/>
            <person name="Young S.K."/>
            <person name="Zeng Q."/>
            <person name="Gargeya S."/>
            <person name="Fitzgerald M."/>
            <person name="Abouelleil A."/>
            <person name="Alvarado L."/>
            <person name="Berlin A.M."/>
            <person name="Chapman S.B."/>
            <person name="Dewar J."/>
            <person name="Goldberg J."/>
            <person name="Griggs A."/>
            <person name="Gujja S."/>
            <person name="Hansen M."/>
            <person name="Howarth C."/>
            <person name="Imamovic A."/>
            <person name="Larimer J."/>
            <person name="McCowan C."/>
            <person name="Murphy C."/>
            <person name="Pearson M."/>
            <person name="Priest M."/>
            <person name="Roberts A."/>
            <person name="Saif S."/>
            <person name="Shea T."/>
            <person name="Sykes S."/>
            <person name="Wortman J."/>
            <person name="Nusbaum C."/>
            <person name="Birren B."/>
        </authorList>
    </citation>
    <scope>NUCLEOTIDE SEQUENCE [LARGE SCALE GENOMIC DNA]</scope>
    <source>
        <strain evidence="2">CBS 10118</strain>
    </source>
</reference>
<feature type="signal peptide" evidence="1">
    <location>
        <begin position="1"/>
        <end position="21"/>
    </location>
</feature>
<evidence type="ECO:0008006" key="3">
    <source>
        <dbReference type="Google" id="ProtNLM"/>
    </source>
</evidence>
<dbReference type="VEuPathDB" id="FungiDB:I302_07932"/>
<dbReference type="OrthoDB" id="4584900at2759"/>
<accession>A0A1B9FU62</accession>